<protein>
    <submittedName>
        <fullName evidence="2">Uncharacterized protein</fullName>
    </submittedName>
</protein>
<evidence type="ECO:0000256" key="1">
    <source>
        <dbReference type="SAM" id="MobiDB-lite"/>
    </source>
</evidence>
<dbReference type="Proteomes" id="UP000026915">
    <property type="component" value="Chromosome 9"/>
</dbReference>
<reference evidence="2 3" key="1">
    <citation type="journal article" date="2013" name="Genome Biol.">
        <title>The genome sequence of the most widely cultivated cacao type and its use to identify candidate genes regulating pod color.</title>
        <authorList>
            <person name="Motamayor J.C."/>
            <person name="Mockaitis K."/>
            <person name="Schmutz J."/>
            <person name="Haiminen N."/>
            <person name="Iii D.L."/>
            <person name="Cornejo O."/>
            <person name="Findley S.D."/>
            <person name="Zheng P."/>
            <person name="Utro F."/>
            <person name="Royaert S."/>
            <person name="Saski C."/>
            <person name="Jenkins J."/>
            <person name="Podicheti R."/>
            <person name="Zhao M."/>
            <person name="Scheffler B.E."/>
            <person name="Stack J.C."/>
            <person name="Feltus F.A."/>
            <person name="Mustiga G.M."/>
            <person name="Amores F."/>
            <person name="Phillips W."/>
            <person name="Marelli J.P."/>
            <person name="May G.D."/>
            <person name="Shapiro H."/>
            <person name="Ma J."/>
            <person name="Bustamante C.D."/>
            <person name="Schnell R.J."/>
            <person name="Main D."/>
            <person name="Gilbert D."/>
            <person name="Parida L."/>
            <person name="Kuhn D.N."/>
        </authorList>
    </citation>
    <scope>NUCLEOTIDE SEQUENCE [LARGE SCALE GENOMIC DNA]</scope>
    <source>
        <strain evidence="3">cv. Matina 1-6</strain>
    </source>
</reference>
<evidence type="ECO:0000313" key="2">
    <source>
        <dbReference type="EMBL" id="EOY33424.1"/>
    </source>
</evidence>
<dbReference type="EMBL" id="CM001887">
    <property type="protein sequence ID" value="EOY33424.1"/>
    <property type="molecule type" value="Genomic_DNA"/>
</dbReference>
<gene>
    <name evidence="2" type="ORF">TCM_041399</name>
</gene>
<proteinExistence type="predicted"/>
<accession>A0A061GZQ1</accession>
<dbReference type="HOGENOM" id="CLU_2324940_0_0_1"/>
<name>A0A061GZQ1_THECC</name>
<dbReference type="AlphaFoldDB" id="A0A061GZQ1"/>
<keyword evidence="3" id="KW-1185">Reference proteome</keyword>
<organism evidence="2 3">
    <name type="scientific">Theobroma cacao</name>
    <name type="common">Cacao</name>
    <name type="synonym">Cocoa</name>
    <dbReference type="NCBI Taxonomy" id="3641"/>
    <lineage>
        <taxon>Eukaryota</taxon>
        <taxon>Viridiplantae</taxon>
        <taxon>Streptophyta</taxon>
        <taxon>Embryophyta</taxon>
        <taxon>Tracheophyta</taxon>
        <taxon>Spermatophyta</taxon>
        <taxon>Magnoliopsida</taxon>
        <taxon>eudicotyledons</taxon>
        <taxon>Gunneridae</taxon>
        <taxon>Pentapetalae</taxon>
        <taxon>rosids</taxon>
        <taxon>malvids</taxon>
        <taxon>Malvales</taxon>
        <taxon>Malvaceae</taxon>
        <taxon>Byttnerioideae</taxon>
        <taxon>Theobroma</taxon>
    </lineage>
</organism>
<sequence>MGVVWARMVAVLASRMMEDFQNGVLKVNVDAAHYKKDNNMAGCISGNIDSKARLNSGKYKDREPPPPNRKYHTRLRKPDVRATTGPADCNHDVFDVTLT</sequence>
<dbReference type="Gramene" id="EOY33424">
    <property type="protein sequence ID" value="EOY33424"/>
    <property type="gene ID" value="TCM_041399"/>
</dbReference>
<dbReference type="InParanoid" id="A0A061GZQ1"/>
<feature type="region of interest" description="Disordered" evidence="1">
    <location>
        <begin position="54"/>
        <end position="73"/>
    </location>
</feature>
<evidence type="ECO:0000313" key="3">
    <source>
        <dbReference type="Proteomes" id="UP000026915"/>
    </source>
</evidence>